<dbReference type="SUPFAM" id="SSF53850">
    <property type="entry name" value="Periplasmic binding protein-like II"/>
    <property type="match status" value="1"/>
</dbReference>
<reference evidence="13 14" key="1">
    <citation type="submission" date="2019-04" db="EMBL/GenBank/DDBJ databases">
        <title>Natronospirillum operosus gen. nov., sp. nov., a haloalkaliphilic satellite isolated from decaying biomass of laboratory culture of cyanobacterium Geitlerinema sp. and proposal of Natronospirillaceae fam. nov. and Saccharospirillaceae fam. nov.</title>
        <authorList>
            <person name="Kevbrin V."/>
            <person name="Boltyanskaya Y."/>
            <person name="Koziaeva V."/>
            <person name="Grouzdev D.S."/>
            <person name="Park M."/>
            <person name="Cho J."/>
        </authorList>
    </citation>
    <scope>NUCLEOTIDE SEQUENCE [LARGE SCALE GENOMIC DNA]</scope>
    <source>
        <strain evidence="13 14">G-116</strain>
    </source>
</reference>
<keyword evidence="9" id="KW-0408">Iron</keyword>
<dbReference type="GO" id="GO:0009228">
    <property type="term" value="P:thiamine biosynthetic process"/>
    <property type="evidence" value="ECO:0007669"/>
    <property type="project" value="UniProtKB-KW"/>
</dbReference>
<dbReference type="PANTHER" id="PTHR31528">
    <property type="entry name" value="4-AMINO-5-HYDROXYMETHYL-2-METHYLPYRIMIDINE PHOSPHATE SYNTHASE THI11-RELATED"/>
    <property type="match status" value="1"/>
</dbReference>
<organism evidence="13 14">
    <name type="scientific">Natronospirillum operosum</name>
    <dbReference type="NCBI Taxonomy" id="2759953"/>
    <lineage>
        <taxon>Bacteria</taxon>
        <taxon>Pseudomonadati</taxon>
        <taxon>Pseudomonadota</taxon>
        <taxon>Gammaproteobacteria</taxon>
        <taxon>Oceanospirillales</taxon>
        <taxon>Natronospirillaceae</taxon>
        <taxon>Natronospirillum</taxon>
    </lineage>
</organism>
<dbReference type="AlphaFoldDB" id="A0A4Z0WDT4"/>
<comment type="similarity">
    <text evidence="3">Belongs to the NMT1/THI5 family.</text>
</comment>
<evidence type="ECO:0000313" key="14">
    <source>
        <dbReference type="Proteomes" id="UP000297475"/>
    </source>
</evidence>
<dbReference type="RefSeq" id="WP_135484017.1">
    <property type="nucleotide sequence ID" value="NZ_SRMF01000006.1"/>
</dbReference>
<evidence type="ECO:0000256" key="2">
    <source>
        <dbReference type="ARBA" id="ARBA00004948"/>
    </source>
</evidence>
<keyword evidence="14" id="KW-1185">Reference proteome</keyword>
<evidence type="ECO:0000313" key="13">
    <source>
        <dbReference type="EMBL" id="TGG92088.1"/>
    </source>
</evidence>
<proteinExistence type="inferred from homology"/>
<evidence type="ECO:0000256" key="5">
    <source>
        <dbReference type="ARBA" id="ARBA00022679"/>
    </source>
</evidence>
<evidence type="ECO:0000256" key="7">
    <source>
        <dbReference type="ARBA" id="ARBA00022898"/>
    </source>
</evidence>
<dbReference type="Gene3D" id="3.40.190.10">
    <property type="entry name" value="Periplasmic binding protein-like II"/>
    <property type="match status" value="2"/>
</dbReference>
<evidence type="ECO:0000259" key="12">
    <source>
        <dbReference type="Pfam" id="PF09084"/>
    </source>
</evidence>
<evidence type="ECO:0000256" key="4">
    <source>
        <dbReference type="ARBA" id="ARBA00011738"/>
    </source>
</evidence>
<dbReference type="PANTHER" id="PTHR31528:SF1">
    <property type="entry name" value="4-AMINO-5-HYDROXYMETHYL-2-METHYLPYRIMIDINE PHOSPHATE SYNTHASE THI11-RELATED"/>
    <property type="match status" value="1"/>
</dbReference>
<dbReference type="Pfam" id="PF09084">
    <property type="entry name" value="NMT1"/>
    <property type="match status" value="1"/>
</dbReference>
<dbReference type="Proteomes" id="UP000297475">
    <property type="component" value="Unassembled WGS sequence"/>
</dbReference>
<evidence type="ECO:0000256" key="6">
    <source>
        <dbReference type="ARBA" id="ARBA00022723"/>
    </source>
</evidence>
<sequence>MFTASSLSLYSGRLSASLSTPLRALRPLAAAALTIALTVPAALAQGMTNINFTLDWRIEGPSAPFLMALERGYFEEEGLRVSIDSGNGSAGAVTRVATGAYDMGFADFNALVEHVAANPDDSLQAVYMVYNSIPAAVFAAKSSGIETPADLVGKTLGSPVFDGGRKAWPSFAAANGLEVDAVSWESVDPAIRETLMAQGRLDGITGFYFTSLLNLEARGMDMDDVTVMLYADFGVPLYGNAIIASNGMMRDNPDAVAAFNRAFNRALVETIEDPATAITYVKQRDGLIDEELELRRLNLALESVVITDDTRRDGLGSVTMERLETAIDEAVSSFGLSMTPVAAELFNMDMLPERASREVPAL</sequence>
<comment type="subunit">
    <text evidence="4">Homodimer.</text>
</comment>
<dbReference type="InterPro" id="IPR027939">
    <property type="entry name" value="NMT1/THI5"/>
</dbReference>
<evidence type="ECO:0000256" key="9">
    <source>
        <dbReference type="ARBA" id="ARBA00023004"/>
    </source>
</evidence>
<gene>
    <name evidence="13" type="ORF">E4656_14515</name>
</gene>
<accession>A0A4Z0WDT4</accession>
<dbReference type="EMBL" id="SRMF01000006">
    <property type="protein sequence ID" value="TGG92088.1"/>
    <property type="molecule type" value="Genomic_DNA"/>
</dbReference>
<evidence type="ECO:0000256" key="11">
    <source>
        <dbReference type="ARBA" id="ARBA00048179"/>
    </source>
</evidence>
<keyword evidence="8" id="KW-0784">Thiamine biosynthesis</keyword>
<keyword evidence="5" id="KW-0808">Transferase</keyword>
<protein>
    <recommendedName>
        <fullName evidence="10">Thiamine pyrimidine synthase</fullName>
    </recommendedName>
</protein>
<evidence type="ECO:0000256" key="1">
    <source>
        <dbReference type="ARBA" id="ARBA00003469"/>
    </source>
</evidence>
<keyword evidence="6" id="KW-0479">Metal-binding</keyword>
<dbReference type="GO" id="GO:0016740">
    <property type="term" value="F:transferase activity"/>
    <property type="evidence" value="ECO:0007669"/>
    <property type="project" value="UniProtKB-KW"/>
</dbReference>
<feature type="domain" description="SsuA/THI5-like" evidence="12">
    <location>
        <begin position="63"/>
        <end position="277"/>
    </location>
</feature>
<comment type="caution">
    <text evidence="13">The sequence shown here is derived from an EMBL/GenBank/DDBJ whole genome shotgun (WGS) entry which is preliminary data.</text>
</comment>
<comment type="catalytic activity">
    <reaction evidence="11">
        <text>N(6)-(pyridoxal phosphate)-L-lysyl-[4-amino-5-hydroxymethyl-2-methylpyrimidine phosphate synthase] + L-histidyl-[4-amino-5-hydroxymethyl-2-methylpyrimidine phosphate synthase] + 2 Fe(3+) + 4 H2O = L-lysyl-[4-amino-5-hydroxymethyl-2-methylpyrimidine phosphate synthase] + (2S)-2-amino-5-hydroxy-4-oxopentanoyl-[4-amino-5-hydroxymethyl-2-methylpyrimidine phosphate synthase] + 4-amino-2-methyl-5-(phosphooxymethyl)pyrimidine + 3-oxopropanoate + 2 Fe(2+) + 2 H(+)</text>
        <dbReference type="Rhea" id="RHEA:65756"/>
        <dbReference type="Rhea" id="RHEA-COMP:16892"/>
        <dbReference type="Rhea" id="RHEA-COMP:16893"/>
        <dbReference type="Rhea" id="RHEA-COMP:16894"/>
        <dbReference type="Rhea" id="RHEA-COMP:16895"/>
        <dbReference type="ChEBI" id="CHEBI:15377"/>
        <dbReference type="ChEBI" id="CHEBI:15378"/>
        <dbReference type="ChEBI" id="CHEBI:29033"/>
        <dbReference type="ChEBI" id="CHEBI:29034"/>
        <dbReference type="ChEBI" id="CHEBI:29969"/>
        <dbReference type="ChEBI" id="CHEBI:29979"/>
        <dbReference type="ChEBI" id="CHEBI:33190"/>
        <dbReference type="ChEBI" id="CHEBI:58354"/>
        <dbReference type="ChEBI" id="CHEBI:143915"/>
        <dbReference type="ChEBI" id="CHEBI:157692"/>
    </reaction>
    <physiologicalReaction direction="left-to-right" evidence="11">
        <dbReference type="Rhea" id="RHEA:65757"/>
    </physiologicalReaction>
</comment>
<evidence type="ECO:0000256" key="3">
    <source>
        <dbReference type="ARBA" id="ARBA00009406"/>
    </source>
</evidence>
<name>A0A4Z0WDT4_9GAMM</name>
<comment type="pathway">
    <text evidence="2">Cofactor biosynthesis; thiamine diphosphate biosynthesis.</text>
</comment>
<comment type="function">
    <text evidence="1">Responsible for the formation of the pyrimidine heterocycle in the thiamine biosynthesis pathway. Catalyzes the formation of hydroxymethylpyrimidine phosphate (HMP-P) from histidine and pyridoxal phosphate (PLP). The protein uses PLP and the active site histidine to form HMP-P, generating an inactive enzyme. The enzyme can only undergo a single turnover, which suggests it is a suicide enzyme.</text>
</comment>
<evidence type="ECO:0000256" key="8">
    <source>
        <dbReference type="ARBA" id="ARBA00022977"/>
    </source>
</evidence>
<keyword evidence="7" id="KW-0663">Pyridoxal phosphate</keyword>
<dbReference type="InterPro" id="IPR015168">
    <property type="entry name" value="SsuA/THI5"/>
</dbReference>
<dbReference type="GO" id="GO:0046872">
    <property type="term" value="F:metal ion binding"/>
    <property type="evidence" value="ECO:0007669"/>
    <property type="project" value="UniProtKB-KW"/>
</dbReference>
<evidence type="ECO:0000256" key="10">
    <source>
        <dbReference type="ARBA" id="ARBA00033171"/>
    </source>
</evidence>
<dbReference type="OrthoDB" id="9815602at2"/>